<evidence type="ECO:0000256" key="6">
    <source>
        <dbReference type="SAM" id="Phobius"/>
    </source>
</evidence>
<feature type="transmembrane region" description="Helical" evidence="6">
    <location>
        <begin position="290"/>
        <end position="310"/>
    </location>
</feature>
<feature type="transmembrane region" description="Helical" evidence="6">
    <location>
        <begin position="201"/>
        <end position="222"/>
    </location>
</feature>
<dbReference type="Pfam" id="PF00892">
    <property type="entry name" value="EamA"/>
    <property type="match status" value="2"/>
</dbReference>
<evidence type="ECO:0000256" key="1">
    <source>
        <dbReference type="ARBA" id="ARBA00004651"/>
    </source>
</evidence>
<dbReference type="GO" id="GO:0005886">
    <property type="term" value="C:plasma membrane"/>
    <property type="evidence" value="ECO:0007669"/>
    <property type="project" value="UniProtKB-SubCell"/>
</dbReference>
<comment type="caution">
    <text evidence="8">The sequence shown here is derived from an EMBL/GenBank/DDBJ whole genome shotgun (WGS) entry which is preliminary data.</text>
</comment>
<accession>A0A3M8PXK1</accession>
<feature type="transmembrane region" description="Helical" evidence="6">
    <location>
        <begin position="265"/>
        <end position="284"/>
    </location>
</feature>
<proteinExistence type="predicted"/>
<keyword evidence="4 6" id="KW-1133">Transmembrane helix</keyword>
<feature type="transmembrane region" description="Helical" evidence="6">
    <location>
        <begin position="87"/>
        <end position="106"/>
    </location>
</feature>
<dbReference type="AlphaFoldDB" id="A0A3M8PXK1"/>
<dbReference type="OrthoDB" id="8162550at2"/>
<evidence type="ECO:0000259" key="7">
    <source>
        <dbReference type="Pfam" id="PF00892"/>
    </source>
</evidence>
<feature type="domain" description="EamA" evidence="7">
    <location>
        <begin position="172"/>
        <end position="307"/>
    </location>
</feature>
<dbReference type="Proteomes" id="UP000280507">
    <property type="component" value="Unassembled WGS sequence"/>
</dbReference>
<dbReference type="EMBL" id="RIZG01000011">
    <property type="protein sequence ID" value="RNF48689.1"/>
    <property type="molecule type" value="Genomic_DNA"/>
</dbReference>
<evidence type="ECO:0000256" key="5">
    <source>
        <dbReference type="ARBA" id="ARBA00023136"/>
    </source>
</evidence>
<evidence type="ECO:0000313" key="9">
    <source>
        <dbReference type="Proteomes" id="UP000280507"/>
    </source>
</evidence>
<protein>
    <submittedName>
        <fullName evidence="8">DMT family transporter</fullName>
    </submittedName>
</protein>
<evidence type="ECO:0000256" key="3">
    <source>
        <dbReference type="ARBA" id="ARBA00022692"/>
    </source>
</evidence>
<gene>
    <name evidence="8" type="ORF">EBI00_14370</name>
</gene>
<feature type="transmembrane region" description="Helical" evidence="6">
    <location>
        <begin position="21"/>
        <end position="43"/>
    </location>
</feature>
<evidence type="ECO:0000256" key="4">
    <source>
        <dbReference type="ARBA" id="ARBA00022989"/>
    </source>
</evidence>
<comment type="subcellular location">
    <subcellularLocation>
        <location evidence="1">Cell membrane</location>
        <topology evidence="1">Multi-pass membrane protein</topology>
    </subcellularLocation>
</comment>
<feature type="transmembrane region" description="Helical" evidence="6">
    <location>
        <begin position="145"/>
        <end position="164"/>
    </location>
</feature>
<feature type="domain" description="EamA" evidence="7">
    <location>
        <begin position="26"/>
        <end position="158"/>
    </location>
</feature>
<evidence type="ECO:0000313" key="8">
    <source>
        <dbReference type="EMBL" id="RNF48689.1"/>
    </source>
</evidence>
<keyword evidence="9" id="KW-1185">Reference proteome</keyword>
<dbReference type="RefSeq" id="WP_123096645.1">
    <property type="nucleotide sequence ID" value="NZ_RIZG01000011.1"/>
</dbReference>
<dbReference type="InterPro" id="IPR051258">
    <property type="entry name" value="Diverse_Substrate_Transporter"/>
</dbReference>
<organism evidence="8 9">
    <name type="scientific">Marinomonas hwangdonensis</name>
    <dbReference type="NCBI Taxonomy" id="1053647"/>
    <lineage>
        <taxon>Bacteria</taxon>
        <taxon>Pseudomonadati</taxon>
        <taxon>Pseudomonadota</taxon>
        <taxon>Gammaproteobacteria</taxon>
        <taxon>Oceanospirillales</taxon>
        <taxon>Oceanospirillaceae</taxon>
        <taxon>Marinomonas</taxon>
    </lineage>
</organism>
<feature type="transmembrane region" description="Helical" evidence="6">
    <location>
        <begin position="176"/>
        <end position="194"/>
    </location>
</feature>
<dbReference type="SUPFAM" id="SSF103481">
    <property type="entry name" value="Multidrug resistance efflux transporter EmrE"/>
    <property type="match status" value="2"/>
</dbReference>
<dbReference type="InterPro" id="IPR000620">
    <property type="entry name" value="EamA_dom"/>
</dbReference>
<keyword evidence="5 6" id="KW-0472">Membrane</keyword>
<feature type="transmembrane region" description="Helical" evidence="6">
    <location>
        <begin position="55"/>
        <end position="75"/>
    </location>
</feature>
<name>A0A3M8PXK1_9GAMM</name>
<feature type="transmembrane region" description="Helical" evidence="6">
    <location>
        <begin position="118"/>
        <end position="136"/>
    </location>
</feature>
<sequence>MNNITHSKAVPTSDYRRIATGGAFQLGLLAAFVTACIWASWLVSVKMGAQSMLTTFDLALMRYGVPALVLMPFLYRARHRMLVVPKWTLFGIVLGAGVPFFFLSSAGMKYAPVSHAGLLIPGMFPLFVTAIAVVVFKEPLSRPRLMGLLAILTGVSALFLLSFWSLDGEVWKGDLYFIGASFCWAVFTISLRVAGLPPLAATGLLGLVSTTLLLVLLATGLVTSGMGAVSMGELAGQFFVQAVLVGLCTGFSYGYAINSLGAERTAAMGALTPVMASLLAIPLLHESIGIAAAVGLCFVCVGVVFASGIVKSSR</sequence>
<dbReference type="InterPro" id="IPR037185">
    <property type="entry name" value="EmrE-like"/>
</dbReference>
<feature type="transmembrane region" description="Helical" evidence="6">
    <location>
        <begin position="234"/>
        <end position="253"/>
    </location>
</feature>
<keyword evidence="3 6" id="KW-0812">Transmembrane</keyword>
<dbReference type="PANTHER" id="PTHR42920:SF5">
    <property type="entry name" value="EAMA DOMAIN-CONTAINING PROTEIN"/>
    <property type="match status" value="1"/>
</dbReference>
<evidence type="ECO:0000256" key="2">
    <source>
        <dbReference type="ARBA" id="ARBA00022475"/>
    </source>
</evidence>
<dbReference type="PANTHER" id="PTHR42920">
    <property type="entry name" value="OS03G0707200 PROTEIN-RELATED"/>
    <property type="match status" value="1"/>
</dbReference>
<dbReference type="Gene3D" id="1.10.3730.20">
    <property type="match status" value="1"/>
</dbReference>
<reference evidence="8 9" key="1">
    <citation type="journal article" date="2012" name="Int. J. Syst. Evol. Microbiol.">
        <title>Marinomonas hwangdonensis sp. nov., isolated from seawater.</title>
        <authorList>
            <person name="Jung Y.T."/>
            <person name="Oh T.K."/>
            <person name="Yoon J.H."/>
        </authorList>
    </citation>
    <scope>NUCLEOTIDE SEQUENCE [LARGE SCALE GENOMIC DNA]</scope>
    <source>
        <strain evidence="8 9">HDW-15</strain>
    </source>
</reference>
<keyword evidence="2" id="KW-1003">Cell membrane</keyword>